<dbReference type="RefSeq" id="WP_323869277.1">
    <property type="nucleotide sequence ID" value="NZ_JACXBF010000350.1"/>
</dbReference>
<dbReference type="Proteomes" id="UP001193920">
    <property type="component" value="Unassembled WGS sequence"/>
</dbReference>
<accession>A0AAW3YVR8</accession>
<dbReference type="EMBL" id="JACXBF010000350">
    <property type="protein sequence ID" value="MBD2801582.1"/>
    <property type="molecule type" value="Genomic_DNA"/>
</dbReference>
<dbReference type="InterPro" id="IPR029058">
    <property type="entry name" value="AB_hydrolase_fold"/>
</dbReference>
<feature type="domain" description="Thioesterase" evidence="2">
    <location>
        <begin position="16"/>
        <end position="233"/>
    </location>
</feature>
<dbReference type="SUPFAM" id="SSF53474">
    <property type="entry name" value="alpha/beta-Hydrolases"/>
    <property type="match status" value="1"/>
</dbReference>
<comment type="caution">
    <text evidence="3">The sequence shown here is derived from an EMBL/GenBank/DDBJ whole genome shotgun (WGS) entry which is preliminary data.</text>
</comment>
<dbReference type="Gene3D" id="3.40.50.1820">
    <property type="entry name" value="alpha/beta hydrolase"/>
    <property type="match status" value="1"/>
</dbReference>
<organism evidence="3">
    <name type="scientific">Xenorhabdus szentirmaii</name>
    <dbReference type="NCBI Taxonomy" id="290112"/>
    <lineage>
        <taxon>Bacteria</taxon>
        <taxon>Pseudomonadati</taxon>
        <taxon>Pseudomonadota</taxon>
        <taxon>Gammaproteobacteria</taxon>
        <taxon>Enterobacterales</taxon>
        <taxon>Morganellaceae</taxon>
        <taxon>Xenorhabdus</taxon>
    </lineage>
</organism>
<dbReference type="InterPro" id="IPR012223">
    <property type="entry name" value="TEII"/>
</dbReference>
<evidence type="ECO:0000259" key="2">
    <source>
        <dbReference type="Pfam" id="PF00975"/>
    </source>
</evidence>
<sequence length="234" mass="26659">MKVVIIGFLISEQNVLVCFPYAGGNKISFDIVKKHLSKGVRIIPMSYSSSELLLVSKNSSTFFKALLENLEIQLKELEGKIIFFGHSIGAIIAYELAILCGNRLNIHKLVVSACKPPELLVKSTIFSSGDNAFENIARLGGLPTVVLNNSTRLKKEKYKIISDLRILIHYERVIYPRVNCEIHALSAKKYFLAYEDDMKLWINYTNKKFRENTFDGDHFYFREKSKEVAKIISS</sequence>
<dbReference type="AlphaFoldDB" id="A0AAW3YVR8"/>
<evidence type="ECO:0000313" key="3">
    <source>
        <dbReference type="EMBL" id="MBD2801582.1"/>
    </source>
</evidence>
<name>A0AAW3YVR8_9GAMM</name>
<protein>
    <submittedName>
        <fullName evidence="3">Thioesterase</fullName>
    </submittedName>
</protein>
<gene>
    <name evidence="3" type="ORF">ID854_14270</name>
</gene>
<evidence type="ECO:0000256" key="1">
    <source>
        <dbReference type="ARBA" id="ARBA00007169"/>
    </source>
</evidence>
<dbReference type="GO" id="GO:0008610">
    <property type="term" value="P:lipid biosynthetic process"/>
    <property type="evidence" value="ECO:0007669"/>
    <property type="project" value="TreeGrafter"/>
</dbReference>
<reference evidence="3" key="2">
    <citation type="journal article" date="2024" name="Toxins">
        <title>Genome Sequence Analysis of Native Xenorhabdus Strains Isolated from Entomopathogenic Nematodes in Argentina.</title>
        <authorList>
            <person name="Palma L."/>
            <person name="Frizzo L."/>
            <person name="Kaiser S."/>
            <person name="Berry C."/>
            <person name="Caballero P."/>
            <person name="Bode H.B."/>
            <person name="Del Valle E.E."/>
        </authorList>
    </citation>
    <scope>NUCLEOTIDE SEQUENCE</scope>
    <source>
        <strain evidence="3">M</strain>
    </source>
</reference>
<proteinExistence type="inferred from homology"/>
<reference evidence="3" key="1">
    <citation type="submission" date="2020-09" db="EMBL/GenBank/DDBJ databases">
        <authorList>
            <person name="Palma L."/>
            <person name="Caballero P."/>
            <person name="Berry C."/>
            <person name="Del Valle E."/>
        </authorList>
    </citation>
    <scope>NUCLEOTIDE SEQUENCE</scope>
    <source>
        <strain evidence="3">M</strain>
    </source>
</reference>
<dbReference type="InterPro" id="IPR001031">
    <property type="entry name" value="Thioesterase"/>
</dbReference>
<comment type="similarity">
    <text evidence="1">Belongs to the thioesterase family.</text>
</comment>
<dbReference type="PANTHER" id="PTHR11487">
    <property type="entry name" value="THIOESTERASE"/>
    <property type="match status" value="1"/>
</dbReference>
<dbReference type="Pfam" id="PF00975">
    <property type="entry name" value="Thioesterase"/>
    <property type="match status" value="1"/>
</dbReference>
<dbReference type="PANTHER" id="PTHR11487:SF0">
    <property type="entry name" value="S-ACYL FATTY ACID SYNTHASE THIOESTERASE, MEDIUM CHAIN"/>
    <property type="match status" value="1"/>
</dbReference>